<comment type="caution">
    <text evidence="8">The sequence shown here is derived from an EMBL/GenBank/DDBJ whole genome shotgun (WGS) entry which is preliminary data.</text>
</comment>
<evidence type="ECO:0000256" key="2">
    <source>
        <dbReference type="ARBA" id="ARBA00022692"/>
    </source>
</evidence>
<dbReference type="PANTHER" id="PTHR11132">
    <property type="entry name" value="SOLUTE CARRIER FAMILY 35"/>
    <property type="match status" value="1"/>
</dbReference>
<dbReference type="AlphaFoldDB" id="A0A7J7NAR3"/>
<organism evidence="8 9">
    <name type="scientific">Kingdonia uniflora</name>
    <dbReference type="NCBI Taxonomy" id="39325"/>
    <lineage>
        <taxon>Eukaryota</taxon>
        <taxon>Viridiplantae</taxon>
        <taxon>Streptophyta</taxon>
        <taxon>Embryophyta</taxon>
        <taxon>Tracheophyta</taxon>
        <taxon>Spermatophyta</taxon>
        <taxon>Magnoliopsida</taxon>
        <taxon>Ranunculales</taxon>
        <taxon>Circaeasteraceae</taxon>
        <taxon>Kingdonia</taxon>
    </lineage>
</organism>
<dbReference type="EMBL" id="JACGCM010000940">
    <property type="protein sequence ID" value="KAF6164110.1"/>
    <property type="molecule type" value="Genomic_DNA"/>
</dbReference>
<keyword evidence="9" id="KW-1185">Reference proteome</keyword>
<reference evidence="8 9" key="1">
    <citation type="journal article" date="2020" name="IScience">
        <title>Genome Sequencing of the Endangered Kingdonia uniflora (Circaeasteraceae, Ranunculales) Reveals Potential Mechanisms of Evolutionary Specialization.</title>
        <authorList>
            <person name="Sun Y."/>
            <person name="Deng T."/>
            <person name="Zhang A."/>
            <person name="Moore M.J."/>
            <person name="Landis J.B."/>
            <person name="Lin N."/>
            <person name="Zhang H."/>
            <person name="Zhang X."/>
            <person name="Huang J."/>
            <person name="Zhang X."/>
            <person name="Sun H."/>
            <person name="Wang H."/>
        </authorList>
    </citation>
    <scope>NUCLEOTIDE SEQUENCE [LARGE SCALE GENOMIC DNA]</scope>
    <source>
        <strain evidence="8">TB1705</strain>
        <tissue evidence="8">Leaf</tissue>
    </source>
</reference>
<keyword evidence="2 6" id="KW-0812">Transmembrane</keyword>
<feature type="region of interest" description="Disordered" evidence="5">
    <location>
        <begin position="1"/>
        <end position="29"/>
    </location>
</feature>
<comment type="subcellular location">
    <subcellularLocation>
        <location evidence="1">Membrane</location>
        <topology evidence="1">Multi-pass membrane protein</topology>
    </subcellularLocation>
</comment>
<dbReference type="SUPFAM" id="SSF103481">
    <property type="entry name" value="Multidrug resistance efflux transporter EmrE"/>
    <property type="match status" value="1"/>
</dbReference>
<feature type="transmembrane region" description="Helical" evidence="6">
    <location>
        <begin position="170"/>
        <end position="188"/>
    </location>
</feature>
<name>A0A7J7NAR3_9MAGN</name>
<feature type="transmembrane region" description="Helical" evidence="6">
    <location>
        <begin position="138"/>
        <end position="158"/>
    </location>
</feature>
<dbReference type="InterPro" id="IPR037185">
    <property type="entry name" value="EmrE-like"/>
</dbReference>
<keyword evidence="4 6" id="KW-0472">Membrane</keyword>
<feature type="domain" description="Sugar phosphate transporter" evidence="7">
    <location>
        <begin position="108"/>
        <end position="222"/>
    </location>
</feature>
<dbReference type="OrthoDB" id="6418713at2759"/>
<evidence type="ECO:0000256" key="1">
    <source>
        <dbReference type="ARBA" id="ARBA00004141"/>
    </source>
</evidence>
<dbReference type="InterPro" id="IPR004853">
    <property type="entry name" value="Sugar_P_trans_dom"/>
</dbReference>
<proteinExistence type="predicted"/>
<evidence type="ECO:0000256" key="6">
    <source>
        <dbReference type="SAM" id="Phobius"/>
    </source>
</evidence>
<evidence type="ECO:0000256" key="4">
    <source>
        <dbReference type="ARBA" id="ARBA00023136"/>
    </source>
</evidence>
<feature type="transmembrane region" description="Helical" evidence="6">
    <location>
        <begin position="227"/>
        <end position="248"/>
    </location>
</feature>
<feature type="domain" description="Sugar phosphate transporter" evidence="7">
    <location>
        <begin position="223"/>
        <end position="290"/>
    </location>
</feature>
<evidence type="ECO:0000259" key="7">
    <source>
        <dbReference type="Pfam" id="PF03151"/>
    </source>
</evidence>
<protein>
    <recommendedName>
        <fullName evidence="7">Sugar phosphate transporter domain-containing protein</fullName>
    </recommendedName>
</protein>
<dbReference type="Pfam" id="PF03151">
    <property type="entry name" value="TPT"/>
    <property type="match status" value="2"/>
</dbReference>
<feature type="transmembrane region" description="Helical" evidence="6">
    <location>
        <begin position="107"/>
        <end position="126"/>
    </location>
</feature>
<sequence length="293" mass="32590">MQSSSFSLSKPKPFLKTLTSPNPNSPCSSSLRFNTHDPLKPLNIVAINGFSSQSCPRLLRFNCVKSIASLVSDEEKRAIGFVGSGPEEEEVIVGETKDSTSSVVRTVELGVLLGFWYLFNIYFNIYNKQVLEVFPYPVTITAFQFAFGSVFIHFMWAFNLHKKPKVTKSQLVTIIPLAILHTLGNLFTNMSLGKVSVSFTHTIKAMEPFFSVVLSAMYLGEEPLDNITIFSIITIMSFLIVAPVTPIIEGFRFTPSYLQSAGLNIKEVCVRSLIAGFCFHAYQQASHTFLINS</sequence>
<evidence type="ECO:0000313" key="8">
    <source>
        <dbReference type="EMBL" id="KAF6164110.1"/>
    </source>
</evidence>
<accession>A0A7J7NAR3</accession>
<gene>
    <name evidence="8" type="ORF">GIB67_017694</name>
</gene>
<evidence type="ECO:0000313" key="9">
    <source>
        <dbReference type="Proteomes" id="UP000541444"/>
    </source>
</evidence>
<evidence type="ECO:0000256" key="5">
    <source>
        <dbReference type="SAM" id="MobiDB-lite"/>
    </source>
</evidence>
<dbReference type="Proteomes" id="UP000541444">
    <property type="component" value="Unassembled WGS sequence"/>
</dbReference>
<dbReference type="InterPro" id="IPR050186">
    <property type="entry name" value="TPT_transporter"/>
</dbReference>
<evidence type="ECO:0000256" key="3">
    <source>
        <dbReference type="ARBA" id="ARBA00022989"/>
    </source>
</evidence>
<dbReference type="GO" id="GO:0016020">
    <property type="term" value="C:membrane"/>
    <property type="evidence" value="ECO:0007669"/>
    <property type="project" value="UniProtKB-SubCell"/>
</dbReference>
<keyword evidence="3 6" id="KW-1133">Transmembrane helix</keyword>